<dbReference type="EMBL" id="LT607413">
    <property type="protein sequence ID" value="SCF38335.1"/>
    <property type="molecule type" value="Genomic_DNA"/>
</dbReference>
<feature type="transmembrane region" description="Helical" evidence="7">
    <location>
        <begin position="15"/>
        <end position="38"/>
    </location>
</feature>
<protein>
    <submittedName>
        <fullName evidence="9">Carbohydrate ABC transporter membrane protein 1, CUT1 family</fullName>
    </submittedName>
</protein>
<dbReference type="GO" id="GO:0005886">
    <property type="term" value="C:plasma membrane"/>
    <property type="evidence" value="ECO:0007669"/>
    <property type="project" value="UniProtKB-SubCell"/>
</dbReference>
<evidence type="ECO:0000259" key="8">
    <source>
        <dbReference type="PROSITE" id="PS50928"/>
    </source>
</evidence>
<feature type="transmembrane region" description="Helical" evidence="7">
    <location>
        <begin position="268"/>
        <end position="293"/>
    </location>
</feature>
<evidence type="ECO:0000313" key="10">
    <source>
        <dbReference type="Proteomes" id="UP000198253"/>
    </source>
</evidence>
<evidence type="ECO:0000256" key="6">
    <source>
        <dbReference type="ARBA" id="ARBA00023136"/>
    </source>
</evidence>
<gene>
    <name evidence="9" type="ORF">GA0070618_6028</name>
</gene>
<dbReference type="InterPro" id="IPR000515">
    <property type="entry name" value="MetI-like"/>
</dbReference>
<dbReference type="InParanoid" id="A0A1C4ZZH3"/>
<dbReference type="PANTHER" id="PTHR30193">
    <property type="entry name" value="ABC TRANSPORTER PERMEASE PROTEIN"/>
    <property type="match status" value="1"/>
</dbReference>
<feature type="transmembrane region" description="Helical" evidence="7">
    <location>
        <begin position="164"/>
        <end position="185"/>
    </location>
</feature>
<evidence type="ECO:0000256" key="2">
    <source>
        <dbReference type="ARBA" id="ARBA00022448"/>
    </source>
</evidence>
<organism evidence="9 10">
    <name type="scientific">Micromonospora echinospora</name>
    <name type="common">Micromonospora purpurea</name>
    <dbReference type="NCBI Taxonomy" id="1877"/>
    <lineage>
        <taxon>Bacteria</taxon>
        <taxon>Bacillati</taxon>
        <taxon>Actinomycetota</taxon>
        <taxon>Actinomycetes</taxon>
        <taxon>Micromonosporales</taxon>
        <taxon>Micromonosporaceae</taxon>
        <taxon>Micromonospora</taxon>
    </lineage>
</organism>
<dbReference type="Proteomes" id="UP000198253">
    <property type="component" value="Chromosome I"/>
</dbReference>
<comment type="similarity">
    <text evidence="7">Belongs to the binding-protein-dependent transport system permease family.</text>
</comment>
<dbReference type="CDD" id="cd06261">
    <property type="entry name" value="TM_PBP2"/>
    <property type="match status" value="1"/>
</dbReference>
<sequence length="302" mass="33436">MNPDTRSRRQLRLMLVPYLVGLVGLVLLPAAVTLVLAFTEYDLLRAPRFVGWDNFTELVDDPVFWVSLTNSLVFALVAVPLRLALALGLALLLHRRGPAVGSARTAAVLPTAVPEIAYGLLWLWLLNPLYGPINQVLRLGGENGLTVFGRTPPQWLTDPTDARAAIVLMSLFTIGETFVVLLAARRALPADVYEMAAIEDATGWDVFRRITLPLMAPVLGLLLVRDAIGSLQFSFVPAFVVTDGGPPPYATTYLSLFVYRNAFEYLRYGYAAAATLVMIMLTVAAVVLQWRLIRRYRGFYRI</sequence>
<reference evidence="10" key="1">
    <citation type="submission" date="2016-06" db="EMBL/GenBank/DDBJ databases">
        <authorList>
            <person name="Varghese N."/>
            <person name="Submissions Spin"/>
        </authorList>
    </citation>
    <scope>NUCLEOTIDE SEQUENCE [LARGE SCALE GENOMIC DNA]</scope>
    <source>
        <strain evidence="10">DSM 43816</strain>
    </source>
</reference>
<evidence type="ECO:0000256" key="7">
    <source>
        <dbReference type="RuleBase" id="RU363032"/>
    </source>
</evidence>
<dbReference type="InterPro" id="IPR051393">
    <property type="entry name" value="ABC_transporter_permease"/>
</dbReference>
<feature type="transmembrane region" description="Helical" evidence="7">
    <location>
        <begin position="72"/>
        <end position="93"/>
    </location>
</feature>
<evidence type="ECO:0000256" key="3">
    <source>
        <dbReference type="ARBA" id="ARBA00022475"/>
    </source>
</evidence>
<dbReference type="PANTHER" id="PTHR30193:SF37">
    <property type="entry name" value="INNER MEMBRANE ABC TRANSPORTER PERMEASE PROTEIN YCJO"/>
    <property type="match status" value="1"/>
</dbReference>
<evidence type="ECO:0000256" key="5">
    <source>
        <dbReference type="ARBA" id="ARBA00022989"/>
    </source>
</evidence>
<keyword evidence="2 7" id="KW-0813">Transport</keyword>
<dbReference type="GO" id="GO:0055085">
    <property type="term" value="P:transmembrane transport"/>
    <property type="evidence" value="ECO:0007669"/>
    <property type="project" value="InterPro"/>
</dbReference>
<dbReference type="Pfam" id="PF00528">
    <property type="entry name" value="BPD_transp_1"/>
    <property type="match status" value="1"/>
</dbReference>
<name>A0A1C4ZZH3_MICEC</name>
<dbReference type="PROSITE" id="PS50928">
    <property type="entry name" value="ABC_TM1"/>
    <property type="match status" value="1"/>
</dbReference>
<dbReference type="InterPro" id="IPR035906">
    <property type="entry name" value="MetI-like_sf"/>
</dbReference>
<dbReference type="Gene3D" id="1.10.3720.10">
    <property type="entry name" value="MetI-like"/>
    <property type="match status" value="1"/>
</dbReference>
<feature type="transmembrane region" description="Helical" evidence="7">
    <location>
        <begin position="105"/>
        <end position="125"/>
    </location>
</feature>
<accession>A0A1C4ZZH3</accession>
<keyword evidence="6 7" id="KW-0472">Membrane</keyword>
<dbReference type="SUPFAM" id="SSF161098">
    <property type="entry name" value="MetI-like"/>
    <property type="match status" value="1"/>
</dbReference>
<keyword evidence="4 7" id="KW-0812">Transmembrane</keyword>
<keyword evidence="3" id="KW-1003">Cell membrane</keyword>
<evidence type="ECO:0000256" key="1">
    <source>
        <dbReference type="ARBA" id="ARBA00004651"/>
    </source>
</evidence>
<proteinExistence type="inferred from homology"/>
<keyword evidence="5 7" id="KW-1133">Transmembrane helix</keyword>
<evidence type="ECO:0000313" key="9">
    <source>
        <dbReference type="EMBL" id="SCF38335.1"/>
    </source>
</evidence>
<keyword evidence="10" id="KW-1185">Reference proteome</keyword>
<evidence type="ECO:0000256" key="4">
    <source>
        <dbReference type="ARBA" id="ARBA00022692"/>
    </source>
</evidence>
<feature type="domain" description="ABC transmembrane type-1" evidence="8">
    <location>
        <begin position="68"/>
        <end position="289"/>
    </location>
</feature>
<comment type="subcellular location">
    <subcellularLocation>
        <location evidence="1 7">Cell membrane</location>
        <topology evidence="1 7">Multi-pass membrane protein</topology>
    </subcellularLocation>
</comment>
<dbReference type="AlphaFoldDB" id="A0A1C4ZZH3"/>